<keyword evidence="1" id="KW-1133">Transmembrane helix</keyword>
<feature type="transmembrane region" description="Helical" evidence="1">
    <location>
        <begin position="16"/>
        <end position="35"/>
    </location>
</feature>
<gene>
    <name evidence="2" type="ORF">H8B06_11930</name>
</gene>
<evidence type="ECO:0000313" key="2">
    <source>
        <dbReference type="EMBL" id="MBD1433540.1"/>
    </source>
</evidence>
<proteinExistence type="predicted"/>
<sequence length="465" mass="54198">MMNVIFKGNILTATRIAIYALLFIALLVALCYLYFWHWSYALLQLMGSWQESSVILQLLIGSLTVLALTHFLFSGLFPNEVQVQLDGQQLLVHDRFLFISIPLSELKRVNFVYRHQQLCRITIYDKKRRYLNVGGIINGMPEAQFQPFVGELKSKLQKEFSFEVSETYQQASKMNNRLYDLYVPAYDLKGKRKKNKRWIIAGIFSWLAVVGLSVYSLMLWMDNSESGRVHGDVHDQDTLMSGLDADGLDIRRIDQYLLYSTDHQSRHFVNDIAFPDRVADPIWGRKSNVDLSHLRLIQEKNSSSAHLIFFDGSRMYYYDEKEKAFYCIKTFRHQLTLRKLGERIFTDGTHVYFTERRRLGTRHRSGSFNSIGIQTTLYRLKNVLTTNFKKVENGDGYEIFSDGERQYVSVHGYGNRLSISRGIYYLTAGQVDNVYSLTRADLADIHQKEKVFHINSRNYHPKSMR</sequence>
<evidence type="ECO:0000313" key="3">
    <source>
        <dbReference type="Proteomes" id="UP000602759"/>
    </source>
</evidence>
<name>A0ABR7YQF3_9SPHI</name>
<keyword evidence="3" id="KW-1185">Reference proteome</keyword>
<feature type="transmembrane region" description="Helical" evidence="1">
    <location>
        <begin position="55"/>
        <end position="77"/>
    </location>
</feature>
<dbReference type="RefSeq" id="WP_190994506.1">
    <property type="nucleotide sequence ID" value="NZ_JACOIK010000008.1"/>
</dbReference>
<evidence type="ECO:0000256" key="1">
    <source>
        <dbReference type="SAM" id="Phobius"/>
    </source>
</evidence>
<comment type="caution">
    <text evidence="2">The sequence shown here is derived from an EMBL/GenBank/DDBJ whole genome shotgun (WGS) entry which is preliminary data.</text>
</comment>
<keyword evidence="1" id="KW-0472">Membrane</keyword>
<keyword evidence="1" id="KW-0812">Transmembrane</keyword>
<dbReference type="Proteomes" id="UP000602759">
    <property type="component" value="Unassembled WGS sequence"/>
</dbReference>
<organism evidence="2 3">
    <name type="scientific">Sphingobacterium micropteri</name>
    <dbReference type="NCBI Taxonomy" id="2763501"/>
    <lineage>
        <taxon>Bacteria</taxon>
        <taxon>Pseudomonadati</taxon>
        <taxon>Bacteroidota</taxon>
        <taxon>Sphingobacteriia</taxon>
        <taxon>Sphingobacteriales</taxon>
        <taxon>Sphingobacteriaceae</taxon>
        <taxon>Sphingobacterium</taxon>
    </lineage>
</organism>
<reference evidence="2 3" key="1">
    <citation type="submission" date="2020-08" db="EMBL/GenBank/DDBJ databases">
        <title>Sphingobacterium sp. DN00404 isolated from aquaculture water.</title>
        <authorList>
            <person name="Zhang M."/>
        </authorList>
    </citation>
    <scope>NUCLEOTIDE SEQUENCE [LARGE SCALE GENOMIC DNA]</scope>
    <source>
        <strain evidence="2 3">DN00404</strain>
    </source>
</reference>
<dbReference type="EMBL" id="JACOIK010000008">
    <property type="protein sequence ID" value="MBD1433540.1"/>
    <property type="molecule type" value="Genomic_DNA"/>
</dbReference>
<protein>
    <submittedName>
        <fullName evidence="2">Uncharacterized protein</fullName>
    </submittedName>
</protein>
<feature type="transmembrane region" description="Helical" evidence="1">
    <location>
        <begin position="198"/>
        <end position="221"/>
    </location>
</feature>
<accession>A0ABR7YQF3</accession>